<reference evidence="2 3" key="1">
    <citation type="journal article" date="2021" name="Int. J. Syst. Evol. Microbiol.">
        <title>Reticulibacter mediterranei gen. nov., sp. nov., within the new family Reticulibacteraceae fam. nov., and Ktedonospora formicarum gen. nov., sp. nov., Ktedonobacter robiniae sp. nov., Dictyobacter formicarum sp. nov. and Dictyobacter arantiisoli sp. nov., belonging to the class Ktedonobacteria.</title>
        <authorList>
            <person name="Yabe S."/>
            <person name="Zheng Y."/>
            <person name="Wang C.M."/>
            <person name="Sakai Y."/>
            <person name="Abe K."/>
            <person name="Yokota A."/>
            <person name="Donadio S."/>
            <person name="Cavaletti L."/>
            <person name="Monciardini P."/>
        </authorList>
    </citation>
    <scope>NUCLEOTIDE SEQUENCE [LARGE SCALE GENOMIC DNA]</scope>
    <source>
        <strain evidence="2 3">SOSP1-9</strain>
    </source>
</reference>
<proteinExistence type="predicted"/>
<keyword evidence="3" id="KW-1185">Reference proteome</keyword>
<keyword evidence="1" id="KW-1133">Transmembrane helix</keyword>
<dbReference type="EMBL" id="BNJJ01000017">
    <property type="protein sequence ID" value="GHO87541.1"/>
    <property type="molecule type" value="Genomic_DNA"/>
</dbReference>
<feature type="transmembrane region" description="Helical" evidence="1">
    <location>
        <begin position="25"/>
        <end position="46"/>
    </location>
</feature>
<dbReference type="InterPro" id="IPR025495">
    <property type="entry name" value="DUF4386"/>
</dbReference>
<keyword evidence="1" id="KW-0472">Membrane</keyword>
<gene>
    <name evidence="2" type="ORF">KSZ_55470</name>
</gene>
<keyword evidence="1" id="KW-0812">Transmembrane</keyword>
<dbReference type="Proteomes" id="UP000635565">
    <property type="component" value="Unassembled WGS sequence"/>
</dbReference>
<evidence type="ECO:0000256" key="1">
    <source>
        <dbReference type="SAM" id="Phobius"/>
    </source>
</evidence>
<evidence type="ECO:0000313" key="3">
    <source>
        <dbReference type="Proteomes" id="UP000635565"/>
    </source>
</evidence>
<dbReference type="Pfam" id="PF14329">
    <property type="entry name" value="DUF4386"/>
    <property type="match status" value="1"/>
</dbReference>
<protein>
    <submittedName>
        <fullName evidence="2">Uncharacterized protein</fullName>
    </submittedName>
</protein>
<name>A0ABQ3VR08_9CHLR</name>
<evidence type="ECO:0000313" key="2">
    <source>
        <dbReference type="EMBL" id="GHO87541.1"/>
    </source>
</evidence>
<accession>A0ABQ3VR08</accession>
<comment type="caution">
    <text evidence="2">The sequence shown here is derived from an EMBL/GenBank/DDBJ whole genome shotgun (WGS) entry which is preliminary data.</text>
</comment>
<sequence>MYAADNAASTAWNVVANAGLVRMGVVAHLLDGICFIFLALTLYILLKHMHKSVARTMAVLVAFAS</sequence>
<organism evidence="2 3">
    <name type="scientific">Dictyobacter formicarum</name>
    <dbReference type="NCBI Taxonomy" id="2778368"/>
    <lineage>
        <taxon>Bacteria</taxon>
        <taxon>Bacillati</taxon>
        <taxon>Chloroflexota</taxon>
        <taxon>Ktedonobacteria</taxon>
        <taxon>Ktedonobacterales</taxon>
        <taxon>Dictyobacteraceae</taxon>
        <taxon>Dictyobacter</taxon>
    </lineage>
</organism>